<reference evidence="1 2" key="1">
    <citation type="submission" date="2024-07" db="EMBL/GenBank/DDBJ databases">
        <title>Uliginosibacterium flavum JJ3220;KACC:17644.</title>
        <authorList>
            <person name="Kim M.K."/>
        </authorList>
    </citation>
    <scope>NUCLEOTIDE SEQUENCE [LARGE SCALE GENOMIC DNA]</scope>
    <source>
        <strain evidence="1 2">KACC:17644</strain>
    </source>
</reference>
<dbReference type="Proteomes" id="UP001549691">
    <property type="component" value="Unassembled WGS sequence"/>
</dbReference>
<comment type="caution">
    <text evidence="1">The sequence shown here is derived from an EMBL/GenBank/DDBJ whole genome shotgun (WGS) entry which is preliminary data.</text>
</comment>
<accession>A0ABV2TF66</accession>
<name>A0ABV2TF66_9RHOO</name>
<proteinExistence type="predicted"/>
<gene>
    <name evidence="1" type="ORF">ABXR19_00035</name>
</gene>
<sequence length="143" mass="14940">MTCSIDGCNKKAFKDGLCTAHMPKAAKADAPVYTVVLGRAQGALAANVGFAALAASSTPSDPYQQRIEALRGSGPKTGGEEIVHGVSCLHDTQKANNVTVWYSWSGNAMTVWGLGSHAGGSGAGNKKYSMTWFDGTNKSWTRA</sequence>
<evidence type="ECO:0000313" key="2">
    <source>
        <dbReference type="Proteomes" id="UP001549691"/>
    </source>
</evidence>
<dbReference type="RefSeq" id="WP_354599025.1">
    <property type="nucleotide sequence ID" value="NZ_JBEWZI010000001.1"/>
</dbReference>
<protein>
    <submittedName>
        <fullName evidence="1">Uncharacterized protein</fullName>
    </submittedName>
</protein>
<keyword evidence="2" id="KW-1185">Reference proteome</keyword>
<organism evidence="1 2">
    <name type="scientific">Uliginosibacterium flavum</name>
    <dbReference type="NCBI Taxonomy" id="1396831"/>
    <lineage>
        <taxon>Bacteria</taxon>
        <taxon>Pseudomonadati</taxon>
        <taxon>Pseudomonadota</taxon>
        <taxon>Betaproteobacteria</taxon>
        <taxon>Rhodocyclales</taxon>
        <taxon>Zoogloeaceae</taxon>
        <taxon>Uliginosibacterium</taxon>
    </lineage>
</organism>
<dbReference type="EMBL" id="JBEWZI010000001">
    <property type="protein sequence ID" value="MET7012560.1"/>
    <property type="molecule type" value="Genomic_DNA"/>
</dbReference>
<evidence type="ECO:0000313" key="1">
    <source>
        <dbReference type="EMBL" id="MET7012560.1"/>
    </source>
</evidence>